<dbReference type="Gene3D" id="1.10.238.10">
    <property type="entry name" value="EF-hand"/>
    <property type="match status" value="1"/>
</dbReference>
<gene>
    <name evidence="2" type="ORF">VA596_27075</name>
</gene>
<accession>A0ABU5RAC7</accession>
<dbReference type="PROSITE" id="PS50222">
    <property type="entry name" value="EF_HAND_2"/>
    <property type="match status" value="1"/>
</dbReference>
<organism evidence="2 3">
    <name type="scientific">Amycolatopsis heterodermiae</name>
    <dbReference type="NCBI Taxonomy" id="3110235"/>
    <lineage>
        <taxon>Bacteria</taxon>
        <taxon>Bacillati</taxon>
        <taxon>Actinomycetota</taxon>
        <taxon>Actinomycetes</taxon>
        <taxon>Pseudonocardiales</taxon>
        <taxon>Pseudonocardiaceae</taxon>
        <taxon>Amycolatopsis</taxon>
    </lineage>
</organism>
<proteinExistence type="predicted"/>
<evidence type="ECO:0000313" key="2">
    <source>
        <dbReference type="EMBL" id="MEA5363222.1"/>
    </source>
</evidence>
<dbReference type="EMBL" id="JAYFSI010000006">
    <property type="protein sequence ID" value="MEA5363222.1"/>
    <property type="molecule type" value="Genomic_DNA"/>
</dbReference>
<protein>
    <submittedName>
        <fullName evidence="2">EF-hand domain-containing protein</fullName>
    </submittedName>
</protein>
<dbReference type="PROSITE" id="PS00018">
    <property type="entry name" value="EF_HAND_1"/>
    <property type="match status" value="2"/>
</dbReference>
<dbReference type="Pfam" id="PF13499">
    <property type="entry name" value="EF-hand_7"/>
    <property type="match status" value="1"/>
</dbReference>
<dbReference type="SMART" id="SM00054">
    <property type="entry name" value="EFh"/>
    <property type="match status" value="3"/>
</dbReference>
<sequence>MGATAADRIKLVFTLFDVDGNGYLEERDFAAMADRVVRAAEGSGGAAKRAMEAAFQRYWTTLERELDANHDGRVSYEEYAACVLSPERFDGTVTEFAKTLTALGDPDGDGMIERPLFAALMTAIGFDRPNIDALFDALAPSAGDRVRVPVWAAAIKDYYRPDKVGIAGDHLVANVAG</sequence>
<keyword evidence="3" id="KW-1185">Reference proteome</keyword>
<dbReference type="SUPFAM" id="SSF47473">
    <property type="entry name" value="EF-hand"/>
    <property type="match status" value="1"/>
</dbReference>
<reference evidence="2 3" key="1">
    <citation type="submission" date="2023-12" db="EMBL/GenBank/DDBJ databases">
        <title>Amycolatopsis sp. V23-08.</title>
        <authorList>
            <person name="Somphong A."/>
        </authorList>
    </citation>
    <scope>NUCLEOTIDE SEQUENCE [LARGE SCALE GENOMIC DNA]</scope>
    <source>
        <strain evidence="2 3">V23-08</strain>
    </source>
</reference>
<feature type="domain" description="EF-hand" evidence="1">
    <location>
        <begin position="4"/>
        <end position="39"/>
    </location>
</feature>
<dbReference type="InterPro" id="IPR018247">
    <property type="entry name" value="EF_Hand_1_Ca_BS"/>
</dbReference>
<dbReference type="InterPro" id="IPR011992">
    <property type="entry name" value="EF-hand-dom_pair"/>
</dbReference>
<evidence type="ECO:0000259" key="1">
    <source>
        <dbReference type="PROSITE" id="PS50222"/>
    </source>
</evidence>
<dbReference type="InterPro" id="IPR002048">
    <property type="entry name" value="EF_hand_dom"/>
</dbReference>
<evidence type="ECO:0000313" key="3">
    <source>
        <dbReference type="Proteomes" id="UP001304298"/>
    </source>
</evidence>
<dbReference type="Proteomes" id="UP001304298">
    <property type="component" value="Unassembled WGS sequence"/>
</dbReference>
<dbReference type="RefSeq" id="WP_323330972.1">
    <property type="nucleotide sequence ID" value="NZ_JAYFSI010000006.1"/>
</dbReference>
<comment type="caution">
    <text evidence="2">The sequence shown here is derived from an EMBL/GenBank/DDBJ whole genome shotgun (WGS) entry which is preliminary data.</text>
</comment>
<name>A0ABU5RAC7_9PSEU</name>